<keyword evidence="8" id="KW-0807">Transducer</keyword>
<dbReference type="PANTHER" id="PTHR21137:SF26">
    <property type="entry name" value="ODORANT RECEPTOR 10A-RELATED"/>
    <property type="match status" value="1"/>
</dbReference>
<organism evidence="10">
    <name type="scientific">Anopheles funestus</name>
    <name type="common">African malaria mosquito</name>
    <dbReference type="NCBI Taxonomy" id="62324"/>
    <lineage>
        <taxon>Eukaryota</taxon>
        <taxon>Metazoa</taxon>
        <taxon>Ecdysozoa</taxon>
        <taxon>Arthropoda</taxon>
        <taxon>Hexapoda</taxon>
        <taxon>Insecta</taxon>
        <taxon>Pterygota</taxon>
        <taxon>Neoptera</taxon>
        <taxon>Endopterygota</taxon>
        <taxon>Diptera</taxon>
        <taxon>Nematocera</taxon>
        <taxon>Culicoidea</taxon>
        <taxon>Culicidae</taxon>
        <taxon>Anophelinae</taxon>
        <taxon>Anopheles</taxon>
    </lineage>
</organism>
<evidence type="ECO:0000313" key="10">
    <source>
        <dbReference type="EnsemblMetazoa" id="AFUN008522-PA"/>
    </source>
</evidence>
<sequence>MLSNVAPVSDFRDTKNWNIFKLQRTILLIFGLWPADRLVRRWYMKVLIAINLLTLALCMVGEFLHGLYAYWEGDLSETIESICPTVARISGFLRMVFYLINEEKIEQVLNNIRQMLADKHPREKEVTKRLSKLGQQFTFYLFLMMFFAACLYGVTPFFIMAYNWSQGQKPLVKLLPFKLALPFDSQNSFYFVLTTIFLNYASAPTITSQSGSDALFAGICLYLYGQFQAIRLEVEALSVTLDDRSLKESFSQTQRINKELRRISKRHQEIIDLVAEVRRAFMPNVLLVYTATAIIMCIVCIALLVVEGIYKLTYLPYAFAELTLLFLYSYSGTIIRDSSEAVQTVAYDFPWYRFDRNTRHLIQMMMIRAQYGSNVDVPFFETSLASFSTVSYMIMMVRTVAMFPHVFPSIPDRSYSFFIHYLNEILLVIPHQTTGVFKFHQYSWAINNPQLFFAVRGQPLFFALVACTHKHSHL</sequence>
<dbReference type="GO" id="GO:0005886">
    <property type="term" value="C:plasma membrane"/>
    <property type="evidence" value="ECO:0007669"/>
    <property type="project" value="TreeGrafter"/>
</dbReference>
<evidence type="ECO:0000256" key="3">
    <source>
        <dbReference type="ARBA" id="ARBA00022692"/>
    </source>
</evidence>
<dbReference type="GO" id="GO:0005549">
    <property type="term" value="F:odorant binding"/>
    <property type="evidence" value="ECO:0007669"/>
    <property type="project" value="InterPro"/>
</dbReference>
<proteinExistence type="predicted"/>
<feature type="transmembrane region" description="Helical" evidence="9">
    <location>
        <begin position="286"/>
        <end position="306"/>
    </location>
</feature>
<dbReference type="GO" id="GO:0007165">
    <property type="term" value="P:signal transduction"/>
    <property type="evidence" value="ECO:0007669"/>
    <property type="project" value="UniProtKB-KW"/>
</dbReference>
<dbReference type="AlphaFoldDB" id="A0A182RQI0"/>
<dbReference type="VEuPathDB" id="VectorBase:AFUN008522"/>
<dbReference type="STRING" id="62324.A0A182RQI0"/>
<evidence type="ECO:0000256" key="4">
    <source>
        <dbReference type="ARBA" id="ARBA00022725"/>
    </source>
</evidence>
<dbReference type="InterPro" id="IPR004117">
    <property type="entry name" value="7tm6_olfct_rcpt"/>
</dbReference>
<reference evidence="10" key="1">
    <citation type="submission" date="2020-05" db="UniProtKB">
        <authorList>
            <consortium name="EnsemblMetazoa"/>
        </authorList>
    </citation>
    <scope>IDENTIFICATION</scope>
    <source>
        <strain evidence="10">FUMOZ</strain>
    </source>
</reference>
<keyword evidence="3 9" id="KW-0812">Transmembrane</keyword>
<feature type="transmembrane region" description="Helical" evidence="9">
    <location>
        <begin position="139"/>
        <end position="164"/>
    </location>
</feature>
<keyword evidence="7" id="KW-0675">Receptor</keyword>
<keyword evidence="5 9" id="KW-1133">Transmembrane helix</keyword>
<feature type="transmembrane region" description="Helical" evidence="9">
    <location>
        <begin position="312"/>
        <end position="330"/>
    </location>
</feature>
<feature type="transmembrane region" description="Helical" evidence="9">
    <location>
        <begin position="46"/>
        <end position="71"/>
    </location>
</feature>
<evidence type="ECO:0000256" key="5">
    <source>
        <dbReference type="ARBA" id="ARBA00022989"/>
    </source>
</evidence>
<keyword evidence="4" id="KW-0552">Olfaction</keyword>
<name>A0A182RQI0_ANOFN</name>
<dbReference type="GO" id="GO:0004984">
    <property type="term" value="F:olfactory receptor activity"/>
    <property type="evidence" value="ECO:0007669"/>
    <property type="project" value="InterPro"/>
</dbReference>
<dbReference type="EnsemblMetazoa" id="AFUN008522-RA">
    <property type="protein sequence ID" value="AFUN008522-PA"/>
    <property type="gene ID" value="AFUN008522"/>
</dbReference>
<dbReference type="PANTHER" id="PTHR21137">
    <property type="entry name" value="ODORANT RECEPTOR"/>
    <property type="match status" value="1"/>
</dbReference>
<evidence type="ECO:0000256" key="7">
    <source>
        <dbReference type="ARBA" id="ARBA00023170"/>
    </source>
</evidence>
<dbReference type="Pfam" id="PF02949">
    <property type="entry name" value="7tm_6"/>
    <property type="match status" value="1"/>
</dbReference>
<protein>
    <submittedName>
        <fullName evidence="10">Uncharacterized protein</fullName>
    </submittedName>
</protein>
<comment type="subcellular location">
    <subcellularLocation>
        <location evidence="1">Membrane</location>
        <topology evidence="1">Multi-pass membrane protein</topology>
    </subcellularLocation>
</comment>
<evidence type="ECO:0000256" key="2">
    <source>
        <dbReference type="ARBA" id="ARBA00022606"/>
    </source>
</evidence>
<evidence type="ECO:0000256" key="9">
    <source>
        <dbReference type="SAM" id="Phobius"/>
    </source>
</evidence>
<evidence type="ECO:0000256" key="1">
    <source>
        <dbReference type="ARBA" id="ARBA00004141"/>
    </source>
</evidence>
<keyword evidence="6 9" id="KW-0472">Membrane</keyword>
<keyword evidence="2" id="KW-0716">Sensory transduction</keyword>
<evidence type="ECO:0000256" key="8">
    <source>
        <dbReference type="ARBA" id="ARBA00023224"/>
    </source>
</evidence>
<accession>A0A182RQI0</accession>
<evidence type="ECO:0000256" key="6">
    <source>
        <dbReference type="ARBA" id="ARBA00023136"/>
    </source>
</evidence>
<dbReference type="VEuPathDB" id="VectorBase:AFUN2_002168"/>